<dbReference type="InterPro" id="IPR049278">
    <property type="entry name" value="MS_channel_C"/>
</dbReference>
<feature type="transmembrane region" description="Helical" evidence="7">
    <location>
        <begin position="12"/>
        <end position="30"/>
    </location>
</feature>
<evidence type="ECO:0000256" key="4">
    <source>
        <dbReference type="ARBA" id="ARBA00022692"/>
    </source>
</evidence>
<dbReference type="Pfam" id="PF21088">
    <property type="entry name" value="MS_channel_1st"/>
    <property type="match status" value="1"/>
</dbReference>
<accession>A0A379FLQ1</accession>
<evidence type="ECO:0000256" key="3">
    <source>
        <dbReference type="ARBA" id="ARBA00022475"/>
    </source>
</evidence>
<dbReference type="PROSITE" id="PS01246">
    <property type="entry name" value="UPF0003"/>
    <property type="match status" value="1"/>
</dbReference>
<dbReference type="GO" id="GO:0005886">
    <property type="term" value="C:plasma membrane"/>
    <property type="evidence" value="ECO:0007669"/>
    <property type="project" value="UniProtKB-SubCell"/>
</dbReference>
<protein>
    <submittedName>
        <fullName evidence="11">MscS family inner membrane protein YnaI</fullName>
    </submittedName>
</protein>
<evidence type="ECO:0000259" key="10">
    <source>
        <dbReference type="Pfam" id="PF21088"/>
    </source>
</evidence>
<dbReference type="EMBL" id="UGTZ01000001">
    <property type="protein sequence ID" value="SUC29616.1"/>
    <property type="molecule type" value="Genomic_DNA"/>
</dbReference>
<gene>
    <name evidence="11" type="primary">ynaI</name>
    <name evidence="11" type="ORF">NCTC11801_00519</name>
</gene>
<dbReference type="Pfam" id="PF21082">
    <property type="entry name" value="MS_channel_3rd"/>
    <property type="match status" value="1"/>
</dbReference>
<name>A0A379FLQ1_PRORE</name>
<feature type="transmembrane region" description="Helical" evidence="7">
    <location>
        <begin position="74"/>
        <end position="93"/>
    </location>
</feature>
<feature type="domain" description="Mechanosensitive ion channel transmembrane helices 2/3" evidence="10">
    <location>
        <begin position="124"/>
        <end position="163"/>
    </location>
</feature>
<dbReference type="GeneID" id="93671628"/>
<dbReference type="InterPro" id="IPR006686">
    <property type="entry name" value="MscS_channel_CS"/>
</dbReference>
<dbReference type="AlphaFoldDB" id="A0A379FLQ1"/>
<comment type="subcellular location">
    <subcellularLocation>
        <location evidence="1">Cell membrane</location>
        <topology evidence="1">Multi-pass membrane protein</topology>
    </subcellularLocation>
</comment>
<dbReference type="PANTHER" id="PTHR43634">
    <property type="entry name" value="OW CONDUCTANCE MECHANOSENSITIVE CHANNEL"/>
    <property type="match status" value="1"/>
</dbReference>
<keyword evidence="6 7" id="KW-0472">Membrane</keyword>
<dbReference type="GO" id="GO:0008381">
    <property type="term" value="F:mechanosensitive monoatomic ion channel activity"/>
    <property type="evidence" value="ECO:0007669"/>
    <property type="project" value="UniProtKB-ARBA"/>
</dbReference>
<feature type="domain" description="Mechanosensitive ion channel MscS C-terminal" evidence="9">
    <location>
        <begin position="239"/>
        <end position="326"/>
    </location>
</feature>
<evidence type="ECO:0000256" key="6">
    <source>
        <dbReference type="ARBA" id="ARBA00023136"/>
    </source>
</evidence>
<evidence type="ECO:0000313" key="12">
    <source>
        <dbReference type="Proteomes" id="UP000254208"/>
    </source>
</evidence>
<evidence type="ECO:0000256" key="5">
    <source>
        <dbReference type="ARBA" id="ARBA00022989"/>
    </source>
</evidence>
<dbReference type="InterPro" id="IPR010920">
    <property type="entry name" value="LSM_dom_sf"/>
</dbReference>
<dbReference type="Gene3D" id="3.30.70.100">
    <property type="match status" value="1"/>
</dbReference>
<dbReference type="Gene3D" id="2.30.30.60">
    <property type="match status" value="1"/>
</dbReference>
<evidence type="ECO:0000313" key="11">
    <source>
        <dbReference type="EMBL" id="SUC29616.1"/>
    </source>
</evidence>
<dbReference type="InterPro" id="IPR049142">
    <property type="entry name" value="MS_channel_1st"/>
</dbReference>
<sequence length="339" mass="38136">MIEALLEKYAIGMTLIAVCLAVYLAFEVFHQRRKHKHKHKSILIHVIQTIVLCGIVIVAAQYVDMAATDFDLTFISTSLVNFVTIALIALILMRKLFQLANRLEKAQIKKGSDPTSARIVARVFKTAIFVVMVLLFGEHFGMSLSGLMAFGGIGGIAIGMAGKDILSNFFSGLMLYFDRPFNIGDWVSSPDRNIEGTVVEIGWRITKIITFDHRPLYIPNSVFSSISVENPGRMTNRRIKTEIGLRYEDSDKIGAIVDDIRTMLQQDANIDTSQTLLVYFDAFADSSLNIMVYCFTKTTVWAEWLAAQQAVYLKIIEIVKRHNADFAFPSQTLYVEKNN</sequence>
<dbReference type="InterPro" id="IPR006685">
    <property type="entry name" value="MscS_channel_2nd"/>
</dbReference>
<dbReference type="InterPro" id="IPR045042">
    <property type="entry name" value="YnaI-like"/>
</dbReference>
<reference evidence="11 12" key="1">
    <citation type="submission" date="2018-06" db="EMBL/GenBank/DDBJ databases">
        <authorList>
            <consortium name="Pathogen Informatics"/>
            <person name="Doyle S."/>
        </authorList>
    </citation>
    <scope>NUCLEOTIDE SEQUENCE [LARGE SCALE GENOMIC DNA]</scope>
    <source>
        <strain evidence="11 12">NCTC11801</strain>
    </source>
</reference>
<dbReference type="SUPFAM" id="SSF50182">
    <property type="entry name" value="Sm-like ribonucleoproteins"/>
    <property type="match status" value="1"/>
</dbReference>
<dbReference type="InterPro" id="IPR011014">
    <property type="entry name" value="MscS_channel_TM-2"/>
</dbReference>
<dbReference type="Pfam" id="PF00924">
    <property type="entry name" value="MS_channel_2nd"/>
    <property type="match status" value="1"/>
</dbReference>
<keyword evidence="3" id="KW-1003">Cell membrane</keyword>
<comment type="similarity">
    <text evidence="2">Belongs to the MscS (TC 1.A.23) family.</text>
</comment>
<dbReference type="SUPFAM" id="SSF82689">
    <property type="entry name" value="Mechanosensitive channel protein MscS (YggB), C-terminal domain"/>
    <property type="match status" value="1"/>
</dbReference>
<feature type="domain" description="Mechanosensitive ion channel MscS" evidence="8">
    <location>
        <begin position="164"/>
        <end position="231"/>
    </location>
</feature>
<evidence type="ECO:0000256" key="2">
    <source>
        <dbReference type="ARBA" id="ARBA00008017"/>
    </source>
</evidence>
<evidence type="ECO:0000259" key="9">
    <source>
        <dbReference type="Pfam" id="PF21082"/>
    </source>
</evidence>
<evidence type="ECO:0000256" key="7">
    <source>
        <dbReference type="SAM" id="Phobius"/>
    </source>
</evidence>
<dbReference type="PANTHER" id="PTHR43634:SF2">
    <property type="entry name" value="LOW CONDUCTANCE MECHANOSENSITIVE CHANNEL YNAI"/>
    <property type="match status" value="1"/>
</dbReference>
<evidence type="ECO:0000259" key="8">
    <source>
        <dbReference type="Pfam" id="PF00924"/>
    </source>
</evidence>
<organism evidence="11 12">
    <name type="scientific">Providencia rettgeri</name>
    <dbReference type="NCBI Taxonomy" id="587"/>
    <lineage>
        <taxon>Bacteria</taxon>
        <taxon>Pseudomonadati</taxon>
        <taxon>Pseudomonadota</taxon>
        <taxon>Gammaproteobacteria</taxon>
        <taxon>Enterobacterales</taxon>
        <taxon>Morganellaceae</taxon>
        <taxon>Providencia</taxon>
    </lineage>
</organism>
<keyword evidence="4 7" id="KW-0812">Transmembrane</keyword>
<dbReference type="Proteomes" id="UP000254208">
    <property type="component" value="Unassembled WGS sequence"/>
</dbReference>
<keyword evidence="5 7" id="KW-1133">Transmembrane helix</keyword>
<feature type="transmembrane region" description="Helical" evidence="7">
    <location>
        <begin position="42"/>
        <end position="62"/>
    </location>
</feature>
<evidence type="ECO:0000256" key="1">
    <source>
        <dbReference type="ARBA" id="ARBA00004651"/>
    </source>
</evidence>
<dbReference type="InterPro" id="IPR023408">
    <property type="entry name" value="MscS_beta-dom_sf"/>
</dbReference>
<dbReference type="Gene3D" id="1.10.287.1260">
    <property type="match status" value="1"/>
</dbReference>
<dbReference type="SUPFAM" id="SSF82861">
    <property type="entry name" value="Mechanosensitive channel protein MscS (YggB), transmembrane region"/>
    <property type="match status" value="1"/>
</dbReference>
<dbReference type="InterPro" id="IPR011066">
    <property type="entry name" value="MscS_channel_C_sf"/>
</dbReference>
<proteinExistence type="inferred from homology"/>
<dbReference type="RefSeq" id="WP_115166505.1">
    <property type="nucleotide sequence ID" value="NZ_CP077317.1"/>
</dbReference>